<dbReference type="InterPro" id="IPR002902">
    <property type="entry name" value="GNK2"/>
</dbReference>
<proteinExistence type="predicted"/>
<dbReference type="FunFam" id="1.10.510.10:FF:000467">
    <property type="entry name" value="Liguleless narrow1"/>
    <property type="match status" value="1"/>
</dbReference>
<keyword evidence="7" id="KW-0677">Repeat</keyword>
<feature type="binding site" evidence="18">
    <location>
        <position position="379"/>
    </location>
    <ligand>
        <name>ATP</name>
        <dbReference type="ChEBI" id="CHEBI:30616"/>
    </ligand>
</feature>
<comment type="subcellular location">
    <subcellularLocation>
        <location evidence="1">Membrane</location>
        <topology evidence="1">Single-pass membrane protein</topology>
    </subcellularLocation>
</comment>
<dbReference type="PROSITE" id="PS50011">
    <property type="entry name" value="PROTEIN_KINASE_DOM"/>
    <property type="match status" value="1"/>
</dbReference>
<dbReference type="Gene3D" id="3.30.430.20">
    <property type="entry name" value="Gnk2 domain, C-X8-C-X2-C motif"/>
    <property type="match status" value="2"/>
</dbReference>
<evidence type="ECO:0000256" key="1">
    <source>
        <dbReference type="ARBA" id="ARBA00004167"/>
    </source>
</evidence>
<dbReference type="CDD" id="cd23509">
    <property type="entry name" value="Gnk2-like"/>
    <property type="match status" value="2"/>
</dbReference>
<comment type="catalytic activity">
    <reaction evidence="16">
        <text>L-threonyl-[protein] + ATP = O-phospho-L-threonyl-[protein] + ADP + H(+)</text>
        <dbReference type="Rhea" id="RHEA:46608"/>
        <dbReference type="Rhea" id="RHEA-COMP:11060"/>
        <dbReference type="Rhea" id="RHEA-COMP:11605"/>
        <dbReference type="ChEBI" id="CHEBI:15378"/>
        <dbReference type="ChEBI" id="CHEBI:30013"/>
        <dbReference type="ChEBI" id="CHEBI:30616"/>
        <dbReference type="ChEBI" id="CHEBI:61977"/>
        <dbReference type="ChEBI" id="CHEBI:456216"/>
        <dbReference type="EC" id="2.7.11.1"/>
    </reaction>
</comment>
<evidence type="ECO:0000256" key="15">
    <source>
        <dbReference type="ARBA" id="ARBA00023180"/>
    </source>
</evidence>
<keyword evidence="5 19" id="KW-0812">Transmembrane</keyword>
<dbReference type="PANTHER" id="PTHR27002">
    <property type="entry name" value="RECEPTOR-LIKE SERINE/THREONINE-PROTEIN KINASE SD1-8"/>
    <property type="match status" value="1"/>
</dbReference>
<reference evidence="23" key="1">
    <citation type="submission" date="2018-02" db="EMBL/GenBank/DDBJ databases">
        <authorList>
            <person name="Cohen D.B."/>
            <person name="Kent A.D."/>
        </authorList>
    </citation>
    <scope>NUCLEOTIDE SEQUENCE</scope>
</reference>
<keyword evidence="13" id="KW-1015">Disulfide bond</keyword>
<dbReference type="Gene3D" id="1.10.510.10">
    <property type="entry name" value="Transferase(Phosphotransferase) domain 1"/>
    <property type="match status" value="1"/>
</dbReference>
<evidence type="ECO:0000256" key="13">
    <source>
        <dbReference type="ARBA" id="ARBA00023157"/>
    </source>
</evidence>
<dbReference type="EMBL" id="OIVN01001732">
    <property type="protein sequence ID" value="SPC97069.1"/>
    <property type="molecule type" value="Genomic_DNA"/>
</dbReference>
<dbReference type="PROSITE" id="PS51473">
    <property type="entry name" value="GNK2"/>
    <property type="match status" value="2"/>
</dbReference>
<dbReference type="InterPro" id="IPR001245">
    <property type="entry name" value="Ser-Thr/Tyr_kinase_cat_dom"/>
</dbReference>
<keyword evidence="9" id="KW-0418">Kinase</keyword>
<keyword evidence="15" id="KW-0325">Glycoprotein</keyword>
<dbReference type="EC" id="2.7.11.1" evidence="2"/>
<feature type="domain" description="Gnk2-homologous" evidence="22">
    <location>
        <begin position="138"/>
        <end position="245"/>
    </location>
</feature>
<dbReference type="Pfam" id="PF01657">
    <property type="entry name" value="Stress-antifung"/>
    <property type="match status" value="2"/>
</dbReference>
<dbReference type="GO" id="GO:0004674">
    <property type="term" value="F:protein serine/threonine kinase activity"/>
    <property type="evidence" value="ECO:0007669"/>
    <property type="project" value="UniProtKB-KW"/>
</dbReference>
<keyword evidence="12 19" id="KW-0472">Membrane</keyword>
<evidence type="ECO:0000256" key="3">
    <source>
        <dbReference type="ARBA" id="ARBA00022527"/>
    </source>
</evidence>
<comment type="catalytic activity">
    <reaction evidence="17">
        <text>L-seryl-[protein] + ATP = O-phospho-L-seryl-[protein] + ADP + H(+)</text>
        <dbReference type="Rhea" id="RHEA:17989"/>
        <dbReference type="Rhea" id="RHEA-COMP:9863"/>
        <dbReference type="Rhea" id="RHEA-COMP:11604"/>
        <dbReference type="ChEBI" id="CHEBI:15378"/>
        <dbReference type="ChEBI" id="CHEBI:29999"/>
        <dbReference type="ChEBI" id="CHEBI:30616"/>
        <dbReference type="ChEBI" id="CHEBI:83421"/>
        <dbReference type="ChEBI" id="CHEBI:456216"/>
        <dbReference type="EC" id="2.7.11.1"/>
    </reaction>
</comment>
<feature type="transmembrane region" description="Helical" evidence="19">
    <location>
        <begin position="265"/>
        <end position="290"/>
    </location>
</feature>
<evidence type="ECO:0000256" key="5">
    <source>
        <dbReference type="ARBA" id="ARBA00022692"/>
    </source>
</evidence>
<evidence type="ECO:0000256" key="4">
    <source>
        <dbReference type="ARBA" id="ARBA00022679"/>
    </source>
</evidence>
<keyword evidence="14" id="KW-0675">Receptor</keyword>
<keyword evidence="10 18" id="KW-0067">ATP-binding</keyword>
<keyword evidence="4" id="KW-0808">Transferase</keyword>
<name>A0A2N9GCF9_FAGSY</name>
<dbReference type="FunFam" id="3.30.200.20:FF:000195">
    <property type="entry name" value="G-type lectin S-receptor-like serine/threonine-protein kinase"/>
    <property type="match status" value="1"/>
</dbReference>
<dbReference type="InterPro" id="IPR017441">
    <property type="entry name" value="Protein_kinase_ATP_BS"/>
</dbReference>
<dbReference type="Gene3D" id="3.30.200.20">
    <property type="entry name" value="Phosphorylase Kinase, domain 1"/>
    <property type="match status" value="1"/>
</dbReference>
<dbReference type="FunFam" id="3.30.430.20:FF:000009">
    <property type="entry name" value="Cysteine-rich receptor-like protein kinase 28"/>
    <property type="match status" value="1"/>
</dbReference>
<evidence type="ECO:0000256" key="10">
    <source>
        <dbReference type="ARBA" id="ARBA00022840"/>
    </source>
</evidence>
<dbReference type="PANTHER" id="PTHR27002:SF679">
    <property type="entry name" value="CYSTEINE-RICH RECEPTOR-LIKE PROTEIN KINASE 10 ISOFORM X1"/>
    <property type="match status" value="1"/>
</dbReference>
<evidence type="ECO:0000259" key="22">
    <source>
        <dbReference type="PROSITE" id="PS51473"/>
    </source>
</evidence>
<dbReference type="PROSITE" id="PS00107">
    <property type="entry name" value="PROTEIN_KINASE_ATP"/>
    <property type="match status" value="1"/>
</dbReference>
<evidence type="ECO:0000256" key="9">
    <source>
        <dbReference type="ARBA" id="ARBA00022777"/>
    </source>
</evidence>
<dbReference type="SUPFAM" id="SSF56112">
    <property type="entry name" value="Protein kinase-like (PK-like)"/>
    <property type="match status" value="1"/>
</dbReference>
<accession>A0A2N9GCF9</accession>
<feature type="signal peptide" evidence="20">
    <location>
        <begin position="1"/>
        <end position="25"/>
    </location>
</feature>
<organism evidence="23">
    <name type="scientific">Fagus sylvatica</name>
    <name type="common">Beechnut</name>
    <dbReference type="NCBI Taxonomy" id="28930"/>
    <lineage>
        <taxon>Eukaryota</taxon>
        <taxon>Viridiplantae</taxon>
        <taxon>Streptophyta</taxon>
        <taxon>Embryophyta</taxon>
        <taxon>Tracheophyta</taxon>
        <taxon>Spermatophyta</taxon>
        <taxon>Magnoliopsida</taxon>
        <taxon>eudicotyledons</taxon>
        <taxon>Gunneridae</taxon>
        <taxon>Pentapetalae</taxon>
        <taxon>rosids</taxon>
        <taxon>fabids</taxon>
        <taxon>Fagales</taxon>
        <taxon>Fagaceae</taxon>
        <taxon>Fagus</taxon>
    </lineage>
</organism>
<dbReference type="InterPro" id="IPR008271">
    <property type="entry name" value="Ser/Thr_kinase_AS"/>
</dbReference>
<dbReference type="PROSITE" id="PS00108">
    <property type="entry name" value="PROTEIN_KINASE_ST"/>
    <property type="match status" value="1"/>
</dbReference>
<evidence type="ECO:0000256" key="20">
    <source>
        <dbReference type="SAM" id="SignalP"/>
    </source>
</evidence>
<evidence type="ECO:0000313" key="23">
    <source>
        <dbReference type="EMBL" id="SPC97069.1"/>
    </source>
</evidence>
<evidence type="ECO:0000256" key="16">
    <source>
        <dbReference type="ARBA" id="ARBA00047899"/>
    </source>
</evidence>
<protein>
    <recommendedName>
        <fullName evidence="2">non-specific serine/threonine protein kinase</fullName>
        <ecNumber evidence="2">2.7.11.1</ecNumber>
    </recommendedName>
</protein>
<evidence type="ECO:0000256" key="2">
    <source>
        <dbReference type="ARBA" id="ARBA00012513"/>
    </source>
</evidence>
<evidence type="ECO:0000256" key="12">
    <source>
        <dbReference type="ARBA" id="ARBA00023136"/>
    </source>
</evidence>
<dbReference type="InterPro" id="IPR000719">
    <property type="entry name" value="Prot_kinase_dom"/>
</dbReference>
<evidence type="ECO:0000256" key="17">
    <source>
        <dbReference type="ARBA" id="ARBA00048679"/>
    </source>
</evidence>
<dbReference type="GO" id="GO:0005524">
    <property type="term" value="F:ATP binding"/>
    <property type="evidence" value="ECO:0007669"/>
    <property type="project" value="UniProtKB-UniRule"/>
</dbReference>
<evidence type="ECO:0000256" key="8">
    <source>
        <dbReference type="ARBA" id="ARBA00022741"/>
    </source>
</evidence>
<keyword evidence="3" id="KW-0723">Serine/threonine-protein kinase</keyword>
<dbReference type="InterPro" id="IPR038408">
    <property type="entry name" value="GNK2_sf"/>
</dbReference>
<feature type="domain" description="Protein kinase" evidence="21">
    <location>
        <begin position="351"/>
        <end position="637"/>
    </location>
</feature>
<evidence type="ECO:0000256" key="6">
    <source>
        <dbReference type="ARBA" id="ARBA00022729"/>
    </source>
</evidence>
<keyword evidence="8 18" id="KW-0547">Nucleotide-binding</keyword>
<feature type="chain" id="PRO_5014990180" description="non-specific serine/threonine protein kinase" evidence="20">
    <location>
        <begin position="26"/>
        <end position="666"/>
    </location>
</feature>
<keyword evidence="6 20" id="KW-0732">Signal</keyword>
<dbReference type="SMART" id="SM00220">
    <property type="entry name" value="S_TKc"/>
    <property type="match status" value="1"/>
</dbReference>
<evidence type="ECO:0000256" key="14">
    <source>
        <dbReference type="ARBA" id="ARBA00023170"/>
    </source>
</evidence>
<keyword evidence="11 19" id="KW-1133">Transmembrane helix</keyword>
<sequence length="666" mass="74794">MVVSRTIQLFLLCSFLALLYEFACADPLDDPPDELCSNTSNYTAGSPFENNLKNLFLSLSSNASVSKFYNTSIGNDPDTVYGLYMCFNYINGSDCQDCVLAASKDIVKFCPNRKEAFVGEELCQLRYSNEKFFGQLNVTGNISKQNEMNISEPQLFKAVVNKVLSNLTKQAAFDSLANMSATGEEPFEDNTVLYAVVQCGRDLSANNCSLCLQRAITDIQTCCYFSVGARLFSGSCYLRYELYNFYDLPSPRNNMNGKSNGRKTWIIIILIVVPVCLGIALLVSFVYCLAMNNKTKRRKNEIASRGPIFRSIGEQHNTDFQHQNFQGINDPRDQEFPYFDFASISAATDNFSDSNKLGEGGFGTVYKGILSDGKQVAVKRLSGCSEQGSSEFTTEILLIMKVQHKNLVRLLGFCIDREEKLLIYEYMPNSSLDVFLFDAKRRAQLNWSTRLNIISGIARGMLYLHEDSRLRIIHRDLKPSNVLLDKDMNPKISDFGMARIIEGNEGEANTAKIVGTYGYMAPEYAMDGLYSIKSDVFSFGVLLLEIMTGRRNSGFHQSKHAPSLLAYAWKLWNEGKGLELMDPLLTSSSSPDEFLRYIHIGLLCIQEDAYYRPTMFSVVQMIKGQTVTLCRPERPTFSVGRFTDHYETNANNCSVNGLTISSVLPR</sequence>
<dbReference type="AlphaFoldDB" id="A0A2N9GCF9"/>
<dbReference type="InterPro" id="IPR011009">
    <property type="entry name" value="Kinase-like_dom_sf"/>
</dbReference>
<evidence type="ECO:0000256" key="7">
    <source>
        <dbReference type="ARBA" id="ARBA00022737"/>
    </source>
</evidence>
<evidence type="ECO:0000256" key="11">
    <source>
        <dbReference type="ARBA" id="ARBA00022989"/>
    </source>
</evidence>
<evidence type="ECO:0000256" key="18">
    <source>
        <dbReference type="PROSITE-ProRule" id="PRU10141"/>
    </source>
</evidence>
<gene>
    <name evidence="23" type="ORF">FSB_LOCUS24951</name>
</gene>
<feature type="domain" description="Gnk2-homologous" evidence="22">
    <location>
        <begin position="30"/>
        <end position="132"/>
    </location>
</feature>
<dbReference type="GO" id="GO:0005886">
    <property type="term" value="C:plasma membrane"/>
    <property type="evidence" value="ECO:0007669"/>
    <property type="project" value="TreeGrafter"/>
</dbReference>
<dbReference type="CDD" id="cd14066">
    <property type="entry name" value="STKc_IRAK"/>
    <property type="match status" value="1"/>
</dbReference>
<evidence type="ECO:0000259" key="21">
    <source>
        <dbReference type="PROSITE" id="PS50011"/>
    </source>
</evidence>
<dbReference type="Pfam" id="PF07714">
    <property type="entry name" value="PK_Tyr_Ser-Thr"/>
    <property type="match status" value="1"/>
</dbReference>
<evidence type="ECO:0000256" key="19">
    <source>
        <dbReference type="SAM" id="Phobius"/>
    </source>
</evidence>